<keyword evidence="8 13" id="KW-0460">Magnesium</keyword>
<evidence type="ECO:0000256" key="1">
    <source>
        <dbReference type="ARBA" id="ARBA00008001"/>
    </source>
</evidence>
<evidence type="ECO:0000313" key="16">
    <source>
        <dbReference type="Proteomes" id="UP000006911"/>
    </source>
</evidence>
<evidence type="ECO:0000256" key="13">
    <source>
        <dbReference type="RuleBase" id="RU365061"/>
    </source>
</evidence>
<gene>
    <name evidence="15" type="ORF">GSTUM_00011041001</name>
</gene>
<keyword evidence="4 13" id="KW-0158">Chromosome</keyword>
<dbReference type="Gene3D" id="1.10.357.90">
    <property type="match status" value="1"/>
</dbReference>
<dbReference type="eggNOG" id="KOG1005">
    <property type="taxonomic scope" value="Eukaryota"/>
</dbReference>
<dbReference type="KEGG" id="tml:GSTUM_00011041001"/>
<dbReference type="RefSeq" id="XP_002841715.1">
    <property type="nucleotide sequence ID" value="XM_002841669.1"/>
</dbReference>
<comment type="catalytic activity">
    <reaction evidence="12 13">
        <text>DNA(n) + a 2'-deoxyribonucleoside 5'-triphosphate = DNA(n+1) + diphosphate</text>
        <dbReference type="Rhea" id="RHEA:22508"/>
        <dbReference type="Rhea" id="RHEA-COMP:17339"/>
        <dbReference type="Rhea" id="RHEA-COMP:17340"/>
        <dbReference type="ChEBI" id="CHEBI:33019"/>
        <dbReference type="ChEBI" id="CHEBI:61560"/>
        <dbReference type="ChEBI" id="CHEBI:173112"/>
        <dbReference type="EC" id="2.7.7.49"/>
    </reaction>
</comment>
<dbReference type="InterPro" id="IPR003545">
    <property type="entry name" value="Telomerase_RT"/>
</dbReference>
<dbReference type="InterPro" id="IPR021891">
    <property type="entry name" value="Telomerase_RBD"/>
</dbReference>
<dbReference type="GO" id="GO:0042162">
    <property type="term" value="F:telomeric DNA binding"/>
    <property type="evidence" value="ECO:0007669"/>
    <property type="project" value="TreeGrafter"/>
</dbReference>
<dbReference type="PROSITE" id="PS50878">
    <property type="entry name" value="RT_POL"/>
    <property type="match status" value="1"/>
</dbReference>
<feature type="domain" description="Reverse transcriptase" evidence="14">
    <location>
        <begin position="318"/>
        <end position="648"/>
    </location>
</feature>
<evidence type="ECO:0000313" key="15">
    <source>
        <dbReference type="EMBL" id="CAZ85906.1"/>
    </source>
</evidence>
<dbReference type="FunCoup" id="D5GMZ3">
    <property type="interactions" value="286"/>
</dbReference>
<evidence type="ECO:0000256" key="2">
    <source>
        <dbReference type="ARBA" id="ARBA00012493"/>
    </source>
</evidence>
<reference evidence="15 16" key="1">
    <citation type="journal article" date="2010" name="Nature">
        <title>Perigord black truffle genome uncovers evolutionary origins and mechanisms of symbiosis.</title>
        <authorList>
            <person name="Martin F."/>
            <person name="Kohler A."/>
            <person name="Murat C."/>
            <person name="Balestrini R."/>
            <person name="Coutinho P.M."/>
            <person name="Jaillon O."/>
            <person name="Montanini B."/>
            <person name="Morin E."/>
            <person name="Noel B."/>
            <person name="Percudani R."/>
            <person name="Porcel B."/>
            <person name="Rubini A."/>
            <person name="Amicucci A."/>
            <person name="Amselem J."/>
            <person name="Anthouard V."/>
            <person name="Arcioni S."/>
            <person name="Artiguenave F."/>
            <person name="Aury J.M."/>
            <person name="Ballario P."/>
            <person name="Bolchi A."/>
            <person name="Brenna A."/>
            <person name="Brun A."/>
            <person name="Buee M."/>
            <person name="Cantarel B."/>
            <person name="Chevalier G."/>
            <person name="Couloux A."/>
            <person name="Da Silva C."/>
            <person name="Denoeud F."/>
            <person name="Duplessis S."/>
            <person name="Ghignone S."/>
            <person name="Hilselberger B."/>
            <person name="Iotti M."/>
            <person name="Marcais B."/>
            <person name="Mello A."/>
            <person name="Miranda M."/>
            <person name="Pacioni G."/>
            <person name="Quesneville H."/>
            <person name="Riccioni C."/>
            <person name="Ruotolo R."/>
            <person name="Splivallo R."/>
            <person name="Stocchi V."/>
            <person name="Tisserant E."/>
            <person name="Viscomi A.R."/>
            <person name="Zambonelli A."/>
            <person name="Zampieri E."/>
            <person name="Henrissat B."/>
            <person name="Lebrun M.H."/>
            <person name="Paolocci F."/>
            <person name="Bonfante P."/>
            <person name="Ottonello S."/>
            <person name="Wincker P."/>
        </authorList>
    </citation>
    <scope>NUCLEOTIDE SEQUENCE [LARGE SCALE GENOMIC DNA]</scope>
    <source>
        <strain evidence="15 16">Mel28</strain>
    </source>
</reference>
<keyword evidence="11 13" id="KW-0539">Nucleus</keyword>
<dbReference type="Pfam" id="PF12009">
    <property type="entry name" value="Telomerase_RBD"/>
    <property type="match status" value="1"/>
</dbReference>
<proteinExistence type="inferred from homology"/>
<dbReference type="PANTHER" id="PTHR12066">
    <property type="entry name" value="TELOMERASE REVERSE TRANSCRIPTASE"/>
    <property type="match status" value="1"/>
</dbReference>
<dbReference type="EC" id="2.7.7.49" evidence="2 13"/>
<protein>
    <recommendedName>
        <fullName evidence="3 13">Telomerase reverse transcriptase</fullName>
        <ecNumber evidence="2 13">2.7.7.49</ecNumber>
    </recommendedName>
    <alternativeName>
        <fullName evidence="13">Telomerase catalytic subunit</fullName>
    </alternativeName>
</protein>
<dbReference type="Gene3D" id="1.10.132.70">
    <property type="match status" value="1"/>
</dbReference>
<dbReference type="GeneID" id="9183474"/>
<dbReference type="GO" id="GO:0046872">
    <property type="term" value="F:metal ion binding"/>
    <property type="evidence" value="ECO:0007669"/>
    <property type="project" value="UniProtKB-KW"/>
</dbReference>
<evidence type="ECO:0000256" key="9">
    <source>
        <dbReference type="ARBA" id="ARBA00022895"/>
    </source>
</evidence>
<comment type="function">
    <text evidence="13">Telomerase is a ribonucleoprotein enzyme essential for the replication of chromosome termini in most eukaryotes. It elongates telomeres. It is a reverse transcriptase that adds simple sequence repeats to chromosome ends by copying a template sequence within the RNA component of the enzyme.</text>
</comment>
<keyword evidence="9 13" id="KW-0779">Telomere</keyword>
<evidence type="ECO:0000256" key="12">
    <source>
        <dbReference type="ARBA" id="ARBA00048173"/>
    </source>
</evidence>
<dbReference type="GO" id="GO:0007004">
    <property type="term" value="P:telomere maintenance via telomerase"/>
    <property type="evidence" value="ECO:0007669"/>
    <property type="project" value="TreeGrafter"/>
</dbReference>
<name>D5GMZ3_TUBMM</name>
<organism evidence="15 16">
    <name type="scientific">Tuber melanosporum (strain Mel28)</name>
    <name type="common">Perigord black truffle</name>
    <dbReference type="NCBI Taxonomy" id="656061"/>
    <lineage>
        <taxon>Eukaryota</taxon>
        <taxon>Fungi</taxon>
        <taxon>Dikarya</taxon>
        <taxon>Ascomycota</taxon>
        <taxon>Pezizomycotina</taxon>
        <taxon>Pezizomycetes</taxon>
        <taxon>Pezizales</taxon>
        <taxon>Tuberaceae</taxon>
        <taxon>Tuber</taxon>
    </lineage>
</organism>
<dbReference type="CDD" id="cd01648">
    <property type="entry name" value="TERT"/>
    <property type="match status" value="1"/>
</dbReference>
<dbReference type="HOGENOM" id="CLU_001996_0_1_1"/>
<evidence type="ECO:0000256" key="10">
    <source>
        <dbReference type="ARBA" id="ARBA00022918"/>
    </source>
</evidence>
<keyword evidence="6 13" id="KW-0548">Nucleotidyltransferase</keyword>
<dbReference type="AlphaFoldDB" id="D5GMZ3"/>
<evidence type="ECO:0000256" key="5">
    <source>
        <dbReference type="ARBA" id="ARBA00022679"/>
    </source>
</evidence>
<evidence type="ECO:0000256" key="7">
    <source>
        <dbReference type="ARBA" id="ARBA00022723"/>
    </source>
</evidence>
<sequence length="832" mass="95996">MFVRSRMFYSKPAYNARGEVVFGLRHIHVLNRFPNPSDRAHAIHVLRYIFPRQFNLHNVFTSTVDRKETIQPLKDYTLRENEIALQGGKGSFIPKRLKGKAFELVKRMMRLHRRCSYHALIEYYCPFVSQAPFPSSISSGTTSSSDLSPLKPKESFTDFASSTGEVSAFARAVILNVVPTEFWGSEENKKGFMRNVDRFVNLRRYETLSLHEVMQGMKASFFSPAHRLTDPAWLCPPNTKDRNLSQSDSLKRTQILSEFVYYLFDSLLIPLLRSHFYVTESNIHRNRVFYFRHDVWKKLSEPTINKLKVEMFVELKSDQAKRILDSRKLGFSTVRLLPKETGIRPIMNLRKRGMVVERGRTILTQSINSVMTPVFNVLSFEKTRKPTALGSSLFNVREMYLKLKAFQKHLLSTYKTPLKLFFAKVDIQACFDTIPQKELLKVVNALLTEDEYRIHKYAEVKAPAPAGKIAKKFVAKGGSADGFERFGDLVREECNHGLRRRRGTIWVEDVVQAYKERDQLMGLLEEHVLVNIIKIGKKFFRQKSGIPQGSILSTILCNFFYGDLERKKLPFASAPTGVLLRLIDDFLFITTDRSHAQQFFQIMHQGHPEYGASVSIDKSLSNFEVMVNGRKINRIVDTKEFPYCGNLIHTRTLDIRRDRERKIENIVDDTLTVEYSRNAGRSLHKKAVSAFKFQAHAMFFDTDFNDLQTVLKNIYHNFIEAAMKFHRSVKALSSNRRPSQNLLIKIVDDVLEFAFVIVKSCQDSKVKCVVTRAQVKWLGAQAFKTVLARKQTSYRALIKWLEDTTQGEKKKVRGLVSRASCLGVDPFPSFRY</sequence>
<dbReference type="Gene3D" id="3.30.70.2630">
    <property type="match status" value="1"/>
</dbReference>
<evidence type="ECO:0000256" key="11">
    <source>
        <dbReference type="ARBA" id="ARBA00023242"/>
    </source>
</evidence>
<dbReference type="InParanoid" id="D5GMZ3"/>
<dbReference type="OMA" id="FDTIPQE"/>
<evidence type="ECO:0000256" key="3">
    <source>
        <dbReference type="ARBA" id="ARBA00016182"/>
    </source>
</evidence>
<comment type="subcellular location">
    <subcellularLocation>
        <location evidence="13">Nucleus</location>
    </subcellularLocation>
    <subcellularLocation>
        <location evidence="13">Chromosome</location>
        <location evidence="13">Telomere</location>
    </subcellularLocation>
</comment>
<keyword evidence="7 13" id="KW-0479">Metal-binding</keyword>
<dbReference type="GO" id="GO:0000781">
    <property type="term" value="C:chromosome, telomeric region"/>
    <property type="evidence" value="ECO:0007669"/>
    <property type="project" value="UniProtKB-SubCell"/>
</dbReference>
<dbReference type="EMBL" id="FN430361">
    <property type="protein sequence ID" value="CAZ85906.1"/>
    <property type="molecule type" value="Genomic_DNA"/>
</dbReference>
<keyword evidence="10 13" id="KW-0695">RNA-directed DNA polymerase</keyword>
<dbReference type="STRING" id="656061.D5GMZ3"/>
<keyword evidence="5 13" id="KW-0808">Transferase</keyword>
<evidence type="ECO:0000256" key="6">
    <source>
        <dbReference type="ARBA" id="ARBA00022695"/>
    </source>
</evidence>
<evidence type="ECO:0000256" key="8">
    <source>
        <dbReference type="ARBA" id="ARBA00022842"/>
    </source>
</evidence>
<dbReference type="GO" id="GO:0070034">
    <property type="term" value="F:telomerase RNA binding"/>
    <property type="evidence" value="ECO:0007669"/>
    <property type="project" value="TreeGrafter"/>
</dbReference>
<dbReference type="GO" id="GO:0003720">
    <property type="term" value="F:telomerase activity"/>
    <property type="evidence" value="ECO:0007669"/>
    <property type="project" value="InterPro"/>
</dbReference>
<dbReference type="PANTHER" id="PTHR12066:SF0">
    <property type="entry name" value="TELOMERASE REVERSE TRANSCRIPTASE"/>
    <property type="match status" value="1"/>
</dbReference>
<dbReference type="SMART" id="SM00975">
    <property type="entry name" value="Telomerase_RBD"/>
    <property type="match status" value="1"/>
</dbReference>
<evidence type="ECO:0000256" key="4">
    <source>
        <dbReference type="ARBA" id="ARBA00022454"/>
    </source>
</evidence>
<keyword evidence="16" id="KW-1185">Reference proteome</keyword>
<comment type="similarity">
    <text evidence="1 13">Belongs to the reverse transcriptase family. Telomerase subfamily.</text>
</comment>
<evidence type="ECO:0000259" key="14">
    <source>
        <dbReference type="PROSITE" id="PS50878"/>
    </source>
</evidence>
<dbReference type="PRINTS" id="PR01365">
    <property type="entry name" value="TELOMERASERT"/>
</dbReference>
<dbReference type="InterPro" id="IPR000477">
    <property type="entry name" value="RT_dom"/>
</dbReference>
<dbReference type="GO" id="GO:0000333">
    <property type="term" value="C:telomerase catalytic core complex"/>
    <property type="evidence" value="ECO:0007669"/>
    <property type="project" value="TreeGrafter"/>
</dbReference>
<dbReference type="Pfam" id="PF21399">
    <property type="entry name" value="TERT_C"/>
    <property type="match status" value="1"/>
</dbReference>
<accession>D5GMZ3</accession>
<dbReference type="Proteomes" id="UP000006911">
    <property type="component" value="Unassembled WGS sequence"/>
</dbReference>
<dbReference type="InterPro" id="IPR049139">
    <property type="entry name" value="TERT_C"/>
</dbReference>